<dbReference type="GO" id="GO:0016740">
    <property type="term" value="F:transferase activity"/>
    <property type="evidence" value="ECO:0007669"/>
    <property type="project" value="UniProtKB-KW"/>
</dbReference>
<dbReference type="Pfam" id="PF02798">
    <property type="entry name" value="GST_N"/>
    <property type="match status" value="1"/>
</dbReference>
<keyword evidence="4" id="KW-0808">Transferase</keyword>
<proteinExistence type="inferred from homology"/>
<dbReference type="AlphaFoldDB" id="A0A5S9IJE9"/>
<dbReference type="Pfam" id="PF00043">
    <property type="entry name" value="GST_C"/>
    <property type="match status" value="1"/>
</dbReference>
<dbReference type="Gene3D" id="1.20.1050.10">
    <property type="match status" value="1"/>
</dbReference>
<dbReference type="SUPFAM" id="SSF47616">
    <property type="entry name" value="GST C-terminal domain-like"/>
    <property type="match status" value="1"/>
</dbReference>
<dbReference type="PANTHER" id="PTHR44051">
    <property type="entry name" value="GLUTATHIONE S-TRANSFERASE-RELATED"/>
    <property type="match status" value="1"/>
</dbReference>
<dbReference type="PROSITE" id="PS50404">
    <property type="entry name" value="GST_NTER"/>
    <property type="match status" value="1"/>
</dbReference>
<feature type="domain" description="GST N-terminal" evidence="2">
    <location>
        <begin position="1"/>
        <end position="80"/>
    </location>
</feature>
<reference evidence="4 5" key="1">
    <citation type="submission" date="2019-08" db="EMBL/GenBank/DDBJ databases">
        <title>Complete genome sequence of Candidatus Uab amorphum.</title>
        <authorList>
            <person name="Shiratori T."/>
            <person name="Suzuki S."/>
            <person name="Kakizawa Y."/>
            <person name="Ishida K."/>
        </authorList>
    </citation>
    <scope>NUCLEOTIDE SEQUENCE [LARGE SCALE GENOMIC DNA]</scope>
    <source>
        <strain evidence="4 5">SRT547</strain>
    </source>
</reference>
<keyword evidence="5" id="KW-1185">Reference proteome</keyword>
<dbReference type="InterPro" id="IPR036249">
    <property type="entry name" value="Thioredoxin-like_sf"/>
</dbReference>
<dbReference type="KEGG" id="uam:UABAM_00503"/>
<dbReference type="InterPro" id="IPR004046">
    <property type="entry name" value="GST_C"/>
</dbReference>
<dbReference type="PROSITE" id="PS50405">
    <property type="entry name" value="GST_CTER"/>
    <property type="match status" value="1"/>
</dbReference>
<gene>
    <name evidence="4" type="ORF">UABAM_00503</name>
</gene>
<evidence type="ECO:0000259" key="3">
    <source>
        <dbReference type="PROSITE" id="PS50405"/>
    </source>
</evidence>
<sequence length="209" mass="24075">MLELYGFDYSRSHRGMWALEEAGAEYRYTNLDFTKGEHKSVEFLAKNPGGKVPVLIDGDLALAESAAIVTYIGDKFAEKNLVPKAGTKERALYGQWIAFVISELEQPLWMMGRHKFIYPEEKRIPQVLDLAVWEFSSQIKVLDEGLADNEYIVGNHFTMADIMVVHTIMWAQKFQVPIESDKLVKYAERLKEREAHARVIAKYEENKKE</sequence>
<dbReference type="InterPro" id="IPR004045">
    <property type="entry name" value="Glutathione_S-Trfase_N"/>
</dbReference>
<dbReference type="RefSeq" id="WP_173013096.1">
    <property type="nucleotide sequence ID" value="NZ_AP019860.1"/>
</dbReference>
<dbReference type="PANTHER" id="PTHR44051:SF8">
    <property type="entry name" value="GLUTATHIONE S-TRANSFERASE GSTA"/>
    <property type="match status" value="1"/>
</dbReference>
<dbReference type="SFLD" id="SFLDS00019">
    <property type="entry name" value="Glutathione_Transferase_(cytos"/>
    <property type="match status" value="1"/>
</dbReference>
<comment type="similarity">
    <text evidence="1">Belongs to the GST superfamily.</text>
</comment>
<dbReference type="Gene3D" id="3.40.30.10">
    <property type="entry name" value="Glutaredoxin"/>
    <property type="match status" value="1"/>
</dbReference>
<protein>
    <submittedName>
        <fullName evidence="4">Glutathione S-transferase</fullName>
    </submittedName>
</protein>
<dbReference type="InterPro" id="IPR040079">
    <property type="entry name" value="Glutathione_S-Trfase"/>
</dbReference>
<evidence type="ECO:0000313" key="5">
    <source>
        <dbReference type="Proteomes" id="UP000326354"/>
    </source>
</evidence>
<organism evidence="4 5">
    <name type="scientific">Uabimicrobium amorphum</name>
    <dbReference type="NCBI Taxonomy" id="2596890"/>
    <lineage>
        <taxon>Bacteria</taxon>
        <taxon>Pseudomonadati</taxon>
        <taxon>Planctomycetota</taxon>
        <taxon>Candidatus Uabimicrobiia</taxon>
        <taxon>Candidatus Uabimicrobiales</taxon>
        <taxon>Candidatus Uabimicrobiaceae</taxon>
        <taxon>Candidatus Uabimicrobium</taxon>
    </lineage>
</organism>
<dbReference type="CDD" id="cd03046">
    <property type="entry name" value="GST_N_GTT1_like"/>
    <property type="match status" value="1"/>
</dbReference>
<accession>A0A5S9IJE9</accession>
<name>A0A5S9IJE9_UABAM</name>
<dbReference type="InterPro" id="IPR036282">
    <property type="entry name" value="Glutathione-S-Trfase_C_sf"/>
</dbReference>
<dbReference type="EMBL" id="AP019860">
    <property type="protein sequence ID" value="BBM82160.1"/>
    <property type="molecule type" value="Genomic_DNA"/>
</dbReference>
<dbReference type="InterPro" id="IPR010987">
    <property type="entry name" value="Glutathione-S-Trfase_C-like"/>
</dbReference>
<dbReference type="SFLD" id="SFLDG00358">
    <property type="entry name" value="Main_(cytGST)"/>
    <property type="match status" value="1"/>
</dbReference>
<evidence type="ECO:0000256" key="1">
    <source>
        <dbReference type="RuleBase" id="RU003494"/>
    </source>
</evidence>
<dbReference type="SFLD" id="SFLDG01150">
    <property type="entry name" value="Main.1:_Beta-like"/>
    <property type="match status" value="1"/>
</dbReference>
<feature type="domain" description="GST C-terminal" evidence="3">
    <location>
        <begin position="86"/>
        <end position="209"/>
    </location>
</feature>
<dbReference type="Proteomes" id="UP000326354">
    <property type="component" value="Chromosome"/>
</dbReference>
<evidence type="ECO:0000259" key="2">
    <source>
        <dbReference type="PROSITE" id="PS50404"/>
    </source>
</evidence>
<evidence type="ECO:0000313" key="4">
    <source>
        <dbReference type="EMBL" id="BBM82160.1"/>
    </source>
</evidence>
<dbReference type="CDD" id="cd03207">
    <property type="entry name" value="GST_C_8"/>
    <property type="match status" value="1"/>
</dbReference>
<dbReference type="SUPFAM" id="SSF52833">
    <property type="entry name" value="Thioredoxin-like"/>
    <property type="match status" value="1"/>
</dbReference>